<dbReference type="GO" id="GO:0071013">
    <property type="term" value="C:catalytic step 2 spliceosome"/>
    <property type="evidence" value="ECO:0007669"/>
    <property type="project" value="TreeGrafter"/>
</dbReference>
<feature type="compositionally biased region" description="Basic residues" evidence="2">
    <location>
        <begin position="18"/>
        <end position="28"/>
    </location>
</feature>
<name>A0AAJ6QYW1_9ACAR</name>
<dbReference type="InterPro" id="IPR003890">
    <property type="entry name" value="MIF4G-like_typ-3"/>
</dbReference>
<reference evidence="5" key="1">
    <citation type="submission" date="2025-08" db="UniProtKB">
        <authorList>
            <consortium name="RefSeq"/>
        </authorList>
    </citation>
    <scope>IDENTIFICATION</scope>
</reference>
<dbReference type="GO" id="GO:0016607">
    <property type="term" value="C:nuclear speck"/>
    <property type="evidence" value="ECO:0007669"/>
    <property type="project" value="UniProtKB-SubCell"/>
</dbReference>
<dbReference type="GO" id="GO:0000398">
    <property type="term" value="P:mRNA splicing, via spliceosome"/>
    <property type="evidence" value="ECO:0007669"/>
    <property type="project" value="TreeGrafter"/>
</dbReference>
<evidence type="ECO:0000256" key="1">
    <source>
        <dbReference type="ARBA" id="ARBA00004324"/>
    </source>
</evidence>
<protein>
    <submittedName>
        <fullName evidence="5">Pre-mRNA-splicing factor CWC22 homolog</fullName>
    </submittedName>
</protein>
<dbReference type="SMART" id="SM00543">
    <property type="entry name" value="MIF4G"/>
    <property type="match status" value="1"/>
</dbReference>
<sequence>MENSDSEIEDPDPEHPNPFKKKRVRRHCPPNTLAPVDSQDAPGEADPTRRITLKRTCTRSDDADLPPVKLLGMRGKVPKEVREEKPRIPWSELKKNIDSLVGRVSASNVKETVAELYQEDLVRGCFVLARSIMQYQASSMASTHVYAALIAVINSKFKEVGALIQRMIILRFKISLREADKFMCIATAKFIAHLVNQQVADILCAFEFLSLLLKNPTDDSIEVAIVLLSEAGQKLIESSPRCVDAVIAKLRHLIFRGNLDIMSQHLIELVVIAHENGFKIHPTIIPELDLVKNKHRYTHVIIPGQVIDDNERLNKFILDSRFEDDEGTYHEIYEIIRRSAPQIEEESSSCDYDSDEGEPTPRALPKWSHFEECLSNLRTLRTPGEEPRFSRYMRRR</sequence>
<feature type="region of interest" description="Disordered" evidence="2">
    <location>
        <begin position="344"/>
        <end position="364"/>
    </location>
</feature>
<proteinExistence type="predicted"/>
<dbReference type="PANTHER" id="PTHR18034">
    <property type="entry name" value="CELL CYCLE CONTROL PROTEIN CWF22-RELATED"/>
    <property type="match status" value="1"/>
</dbReference>
<dbReference type="KEGG" id="goe:100901566"/>
<evidence type="ECO:0000259" key="3">
    <source>
        <dbReference type="SMART" id="SM00543"/>
    </source>
</evidence>
<dbReference type="GO" id="GO:0003723">
    <property type="term" value="F:RNA binding"/>
    <property type="evidence" value="ECO:0007669"/>
    <property type="project" value="InterPro"/>
</dbReference>
<dbReference type="Pfam" id="PF02854">
    <property type="entry name" value="MIF4G"/>
    <property type="match status" value="1"/>
</dbReference>
<gene>
    <name evidence="5" type="primary">LOC100901566</name>
</gene>
<dbReference type="Proteomes" id="UP000694867">
    <property type="component" value="Unplaced"/>
</dbReference>
<dbReference type="Gene3D" id="1.25.40.180">
    <property type="match status" value="1"/>
</dbReference>
<feature type="domain" description="MIF4G" evidence="3">
    <location>
        <begin position="94"/>
        <end position="277"/>
    </location>
</feature>
<dbReference type="InterPro" id="IPR016024">
    <property type="entry name" value="ARM-type_fold"/>
</dbReference>
<organism evidence="4 5">
    <name type="scientific">Galendromus occidentalis</name>
    <name type="common">western predatory mite</name>
    <dbReference type="NCBI Taxonomy" id="34638"/>
    <lineage>
        <taxon>Eukaryota</taxon>
        <taxon>Metazoa</taxon>
        <taxon>Ecdysozoa</taxon>
        <taxon>Arthropoda</taxon>
        <taxon>Chelicerata</taxon>
        <taxon>Arachnida</taxon>
        <taxon>Acari</taxon>
        <taxon>Parasitiformes</taxon>
        <taxon>Mesostigmata</taxon>
        <taxon>Gamasina</taxon>
        <taxon>Phytoseioidea</taxon>
        <taxon>Phytoseiidae</taxon>
        <taxon>Typhlodrominae</taxon>
        <taxon>Galendromus</taxon>
    </lineage>
</organism>
<evidence type="ECO:0000313" key="5">
    <source>
        <dbReference type="RefSeq" id="XP_003748406.1"/>
    </source>
</evidence>
<dbReference type="GeneID" id="100901566"/>
<feature type="compositionally biased region" description="Acidic residues" evidence="2">
    <location>
        <begin position="1"/>
        <end position="12"/>
    </location>
</feature>
<dbReference type="PANTHER" id="PTHR18034:SF3">
    <property type="entry name" value="PRE-MRNA-SPLICING FACTOR CWC22 HOMOLOG"/>
    <property type="match status" value="1"/>
</dbReference>
<dbReference type="SUPFAM" id="SSF48371">
    <property type="entry name" value="ARM repeat"/>
    <property type="match status" value="1"/>
</dbReference>
<comment type="subcellular location">
    <subcellularLocation>
        <location evidence="1">Nucleus speckle</location>
    </subcellularLocation>
</comment>
<accession>A0AAJ6QYW1</accession>
<evidence type="ECO:0000313" key="4">
    <source>
        <dbReference type="Proteomes" id="UP000694867"/>
    </source>
</evidence>
<keyword evidence="4" id="KW-1185">Reference proteome</keyword>
<dbReference type="InterPro" id="IPR050781">
    <property type="entry name" value="CWC22_splicing_factor"/>
</dbReference>
<evidence type="ECO:0000256" key="2">
    <source>
        <dbReference type="SAM" id="MobiDB-lite"/>
    </source>
</evidence>
<feature type="region of interest" description="Disordered" evidence="2">
    <location>
        <begin position="1"/>
        <end position="51"/>
    </location>
</feature>
<dbReference type="RefSeq" id="XP_003748406.1">
    <property type="nucleotide sequence ID" value="XM_003748358.1"/>
</dbReference>
<feature type="compositionally biased region" description="Acidic residues" evidence="2">
    <location>
        <begin position="344"/>
        <end position="358"/>
    </location>
</feature>
<dbReference type="AlphaFoldDB" id="A0AAJ6QYW1"/>